<gene>
    <name evidence="1" type="ORF">ENL96_02100</name>
</gene>
<reference evidence="1" key="1">
    <citation type="journal article" date="2020" name="mSystems">
        <title>Genome- and Community-Level Interaction Insights into Carbon Utilization and Element Cycling Functions of Hydrothermarchaeota in Hydrothermal Sediment.</title>
        <authorList>
            <person name="Zhou Z."/>
            <person name="Liu Y."/>
            <person name="Xu W."/>
            <person name="Pan J."/>
            <person name="Luo Z.H."/>
            <person name="Li M."/>
        </authorList>
    </citation>
    <scope>NUCLEOTIDE SEQUENCE [LARGE SCALE GENOMIC DNA]</scope>
    <source>
        <strain evidence="1">SpSt-1042</strain>
    </source>
</reference>
<name>A0A7C5YYY2_UNCC3</name>
<proteinExistence type="predicted"/>
<comment type="caution">
    <text evidence="1">The sequence shown here is derived from an EMBL/GenBank/DDBJ whole genome shotgun (WGS) entry which is preliminary data.</text>
</comment>
<dbReference type="AlphaFoldDB" id="A0A7C5YYY2"/>
<accession>A0A7C5YYY2</accession>
<dbReference type="EMBL" id="DRVY01000060">
    <property type="protein sequence ID" value="HHR92282.1"/>
    <property type="molecule type" value="Genomic_DNA"/>
</dbReference>
<dbReference type="Gene3D" id="1.20.1440.60">
    <property type="entry name" value="23S rRNA-intervening sequence"/>
    <property type="match status" value="1"/>
</dbReference>
<dbReference type="InterPro" id="IPR036583">
    <property type="entry name" value="23S_rRNA_IVS_sf"/>
</dbReference>
<evidence type="ECO:0000313" key="1">
    <source>
        <dbReference type="EMBL" id="HHR92282.1"/>
    </source>
</evidence>
<dbReference type="SUPFAM" id="SSF158446">
    <property type="entry name" value="IVS-encoded protein-like"/>
    <property type="match status" value="1"/>
</dbReference>
<organism evidence="1">
    <name type="scientific">candidate division CPR3 bacterium</name>
    <dbReference type="NCBI Taxonomy" id="2268181"/>
    <lineage>
        <taxon>Bacteria</taxon>
        <taxon>Bacteria division CPR3</taxon>
    </lineage>
</organism>
<sequence length="134" mass="15223">MTKKKNEQKMATNDKEERLKSYKIALELATKFGQLASVEGVLPLCVSDIALNTVVGILTSISLGEKAKSALNKLRYFSRSLEKVAKCKELITVMRECGWVDEEEYNQMENDTVTLSKMMWGLVKRMRQVATNQQ</sequence>
<protein>
    <submittedName>
        <fullName evidence="1">Four helix bundle protein</fullName>
    </submittedName>
</protein>